<feature type="region of interest" description="Disordered" evidence="2">
    <location>
        <begin position="853"/>
        <end position="898"/>
    </location>
</feature>
<proteinExistence type="predicted"/>
<feature type="region of interest" description="Disordered" evidence="2">
    <location>
        <begin position="827"/>
        <end position="846"/>
    </location>
</feature>
<keyword evidence="1" id="KW-0677">Repeat</keyword>
<dbReference type="EMBL" id="CP109535">
    <property type="protein sequence ID" value="WTY94644.1"/>
    <property type="molecule type" value="Genomic_DNA"/>
</dbReference>
<dbReference type="PROSITE" id="PS50818">
    <property type="entry name" value="INTEIN_C_TER"/>
    <property type="match status" value="1"/>
</dbReference>
<evidence type="ECO:0000313" key="4">
    <source>
        <dbReference type="EMBL" id="WTY94644.1"/>
    </source>
</evidence>
<feature type="domain" description="Hint" evidence="3">
    <location>
        <begin position="1250"/>
        <end position="1351"/>
    </location>
</feature>
<feature type="region of interest" description="Disordered" evidence="2">
    <location>
        <begin position="10"/>
        <end position="38"/>
    </location>
</feature>
<dbReference type="SUPFAM" id="SSF51294">
    <property type="entry name" value="Hedgehog/intein (Hint) domain"/>
    <property type="match status" value="1"/>
</dbReference>
<evidence type="ECO:0000256" key="2">
    <source>
        <dbReference type="SAM" id="MobiDB-lite"/>
    </source>
</evidence>
<dbReference type="NCBIfam" id="TIGR03696">
    <property type="entry name" value="Rhs_assc_core"/>
    <property type="match status" value="1"/>
</dbReference>
<organism evidence="4">
    <name type="scientific">Streptomyces sp. NBC_01401</name>
    <dbReference type="NCBI Taxonomy" id="2903854"/>
    <lineage>
        <taxon>Bacteria</taxon>
        <taxon>Bacillati</taxon>
        <taxon>Actinomycetota</taxon>
        <taxon>Actinomycetes</taxon>
        <taxon>Kitasatosporales</taxon>
        <taxon>Streptomycetaceae</taxon>
        <taxon>Streptomyces</taxon>
    </lineage>
</organism>
<gene>
    <name evidence="4" type="ORF">OG626_06885</name>
</gene>
<name>A0AAU3GNM5_9ACTN</name>
<feature type="region of interest" description="Disordered" evidence="2">
    <location>
        <begin position="258"/>
        <end position="286"/>
    </location>
</feature>
<dbReference type="PANTHER" id="PTHR32305">
    <property type="match status" value="1"/>
</dbReference>
<dbReference type="InterPro" id="IPR031325">
    <property type="entry name" value="RHS_repeat"/>
</dbReference>
<dbReference type="PANTHER" id="PTHR32305:SF17">
    <property type="entry name" value="TRNA NUCLEASE WAPA"/>
    <property type="match status" value="1"/>
</dbReference>
<dbReference type="SMART" id="SM00306">
    <property type="entry name" value="HintN"/>
    <property type="match status" value="1"/>
</dbReference>
<dbReference type="CDD" id="cd00081">
    <property type="entry name" value="Hint"/>
    <property type="match status" value="1"/>
</dbReference>
<dbReference type="InterPro" id="IPR003587">
    <property type="entry name" value="Hint_dom_N"/>
</dbReference>
<dbReference type="InterPro" id="IPR036844">
    <property type="entry name" value="Hint_dom_sf"/>
</dbReference>
<accession>A0AAU3GNM5</accession>
<dbReference type="Pfam" id="PF25023">
    <property type="entry name" value="TEN_YD-shell"/>
    <property type="match status" value="1"/>
</dbReference>
<dbReference type="Gene3D" id="2.170.16.10">
    <property type="entry name" value="Hedgehog/Intein (Hint) domain"/>
    <property type="match status" value="1"/>
</dbReference>
<dbReference type="InterPro" id="IPR022385">
    <property type="entry name" value="Rhs_assc_core"/>
</dbReference>
<dbReference type="Pfam" id="PF05593">
    <property type="entry name" value="RHS_repeat"/>
    <property type="match status" value="2"/>
</dbReference>
<sequence length="1506" mass="161447">MKSRTDHYFLRGMDGDKAGPDGGSKTVTVSDGNGGTITDHDTAAGFEYRTESYSGPDGVVLGKTVSTPWHHETAKRVRSWGTTTANLTGTASERTWTSLDEGKGAKWMVTSKTNTFEETLGRPVRTEDRGDESTGDDDQCTRTTYVDNTTDWILDSPSRVETVAGACGAEPNRSKDVIADVRTAYDGQAYGKAPTKGDVTHTADLTSHDGTTATYLESQATYDAYGRQLTDTDISATVKASETAAPVRTARTDGRTTTTVYTPATGLPTSSTVTTPPATAGDNTTAETTTTTYDAARGLPTVLVDTNNKRTDTTYDALGRNSTVWLPNHPKASGGVPSFQFTYTNDGKGPIAVGTRTIKNDGKQATSYTLLDGFLRTRQTQSPGPSGGRLLTDTFYDERGLAAKQFAAYYDTDAPSTSLSVVDNALAVESQTWNTYDGLGRVVKTQDIAGNGLDKTVLATTVTSYEGDRVSVTPPEGGTPTTTVSDARGNTTALLQYHGDTPTGTADTTHYAYTPAGKLAKVTDPSGSEWSYTYDQAGNQTGADDPDQGASTTAYDDRGQVISTKNARGQVITHVHDGLGRETETHDGDASGPLLTKKVWDPTGFKGQLSSSTRYVGGADGSAYTTTYSMYDTLYRPNRTTVTVPSVAGEEALAGAYQTNVKYNLDGTLASSSYPKAGSLSSDVVTPTYDEVQRPVTLSGTNDVSYVTDTAYSFTGKPLQYTYRSGGKKTQVTNTYEWGTQRLSTSRVNREDVTGTDKAATYGYDDAGNILSISDVSRAGTDNQCFQYDYLGRMEQAWAQGTANCASTPSSSVLGGPAPYWQSFTYDTSGNRTSETQHDASGDASRDIEHTYTYPEPDGAQPHTLTKVDTTGPTGTTTDSYTYDASGNTETRTLGGDKQTLTWDPEGHLAEVGKPDGNGGTKSTSYVYDADGNRLLQRTDAGTTLYLGSTEITLSKDSDKPKATRYYDLGGGTEAVRTDDNQLSFLVGDQNGTSELAIDAADQTEQQRRSTPFGDPRGSQPDSWPGSKGFVGGTQDTTTGLTHLGAREYDPSLGRFLSADPVLDIADPQQMNGYAYGNSNPVTHSDPTGLCPADLCGNGYPIGGTGTSPDNPTRFVTTGPKNLGSTRYGVPSYSAPSYSPAVNKKVSKAQKVLSTPVIQVAKKVGWELFKDYIGWNDVKGCISGSVGSCATLLINAIPWTAVFSKGAQLIKAAWKITKALRKWNKERKWARDVMEAADRAAESPASCIVPHSFLPGTEVLLADGTTKKIEDVKTGDVVLVTDPNTGKTTTRKVVGTIVTQDDKDFTSLTLATPDGRSHLTATDTHPFWVPELNNWITAGALKPGMFLRTSSGTHVQIAAVAHYTKRQRTHDLTVDDVHTYYVLAGATPVLVHNCNGVSIYRTPKVDDMAHELERGPNPASHQDGDASVYLGEKSVAKEYQNRGSYANGSIRYDMHEDFLKEFSDTAFRYDRKGPGGSARIEFVIPVGRLDRFNELTLRRVWGPGNG</sequence>
<feature type="compositionally biased region" description="Low complexity" evidence="2">
    <location>
        <begin position="864"/>
        <end position="883"/>
    </location>
</feature>
<dbReference type="Pfam" id="PF07591">
    <property type="entry name" value="PT-HINT"/>
    <property type="match status" value="1"/>
</dbReference>
<dbReference type="NCBIfam" id="TIGR01643">
    <property type="entry name" value="YD_repeat_2x"/>
    <property type="match status" value="2"/>
</dbReference>
<feature type="compositionally biased region" description="Basic and acidic residues" evidence="2">
    <location>
        <begin position="10"/>
        <end position="19"/>
    </location>
</feature>
<evidence type="ECO:0000256" key="1">
    <source>
        <dbReference type="ARBA" id="ARBA00022737"/>
    </source>
</evidence>
<dbReference type="InterPro" id="IPR030934">
    <property type="entry name" value="Intein_C"/>
</dbReference>
<reference evidence="4" key="1">
    <citation type="submission" date="2022-10" db="EMBL/GenBank/DDBJ databases">
        <title>The complete genomes of actinobacterial strains from the NBC collection.</title>
        <authorList>
            <person name="Joergensen T.S."/>
            <person name="Alvarez Arevalo M."/>
            <person name="Sterndorff E.B."/>
            <person name="Faurdal D."/>
            <person name="Vuksanovic O."/>
            <person name="Mourched A.-S."/>
            <person name="Charusanti P."/>
            <person name="Shaw S."/>
            <person name="Blin K."/>
            <person name="Weber T."/>
        </authorList>
    </citation>
    <scope>NUCLEOTIDE SEQUENCE</scope>
    <source>
        <strain evidence="4">NBC_01401</strain>
    </source>
</reference>
<dbReference type="InterPro" id="IPR006530">
    <property type="entry name" value="YD"/>
</dbReference>
<feature type="region of interest" description="Disordered" evidence="2">
    <location>
        <begin position="534"/>
        <end position="555"/>
    </location>
</feature>
<protein>
    <submittedName>
        <fullName evidence="4">Polymorphic toxin-type HINT domain-containing protein</fullName>
    </submittedName>
</protein>
<feature type="compositionally biased region" description="Basic and acidic residues" evidence="2">
    <location>
        <begin position="835"/>
        <end position="846"/>
    </location>
</feature>
<feature type="region of interest" description="Disordered" evidence="2">
    <location>
        <begin position="1000"/>
        <end position="1041"/>
    </location>
</feature>
<dbReference type="NCBIfam" id="TIGR01443">
    <property type="entry name" value="intein_Cterm"/>
    <property type="match status" value="1"/>
</dbReference>
<evidence type="ECO:0000259" key="3">
    <source>
        <dbReference type="SMART" id="SM00306"/>
    </source>
</evidence>
<dbReference type="InterPro" id="IPR056823">
    <property type="entry name" value="TEN-like_YD-shell"/>
</dbReference>
<dbReference type="Gene3D" id="2.180.10.10">
    <property type="entry name" value="RHS repeat-associated core"/>
    <property type="match status" value="1"/>
</dbReference>
<dbReference type="InterPro" id="IPR050708">
    <property type="entry name" value="T6SS_VgrG/RHS"/>
</dbReference>